<evidence type="ECO:0000256" key="1">
    <source>
        <dbReference type="ARBA" id="ARBA00004370"/>
    </source>
</evidence>
<evidence type="ECO:0000256" key="4">
    <source>
        <dbReference type="ARBA" id="ARBA00022927"/>
    </source>
</evidence>
<evidence type="ECO:0000256" key="7">
    <source>
        <dbReference type="ARBA" id="ARBA00024203"/>
    </source>
</evidence>
<dbReference type="InterPro" id="IPR013880">
    <property type="entry name" value="Yos1"/>
</dbReference>
<keyword evidence="5 8" id="KW-1133">Transmembrane helix</keyword>
<protein>
    <recommendedName>
        <fullName evidence="12">Yos1-like protein</fullName>
    </recommendedName>
</protein>
<comment type="caution">
    <text evidence="10">The sequence shown here is derived from an EMBL/GenBank/DDBJ whole genome shotgun (WGS) entry which is preliminary data.</text>
</comment>
<organism evidence="10 11">
    <name type="scientific">Coccomyxa subellipsoidea</name>
    <dbReference type="NCBI Taxonomy" id="248742"/>
    <lineage>
        <taxon>Eukaryota</taxon>
        <taxon>Viridiplantae</taxon>
        <taxon>Chlorophyta</taxon>
        <taxon>core chlorophytes</taxon>
        <taxon>Trebouxiophyceae</taxon>
        <taxon>Trebouxiophyceae incertae sedis</taxon>
        <taxon>Coccomyxaceae</taxon>
        <taxon>Coccomyxa</taxon>
    </lineage>
</organism>
<evidence type="ECO:0000313" key="10">
    <source>
        <dbReference type="EMBL" id="KAK9915647.1"/>
    </source>
</evidence>
<dbReference type="Pfam" id="PF08571">
    <property type="entry name" value="Yos1"/>
    <property type="match status" value="1"/>
</dbReference>
<reference evidence="10 11" key="1">
    <citation type="journal article" date="2024" name="Nat. Commun.">
        <title>Phylogenomics reveals the evolutionary origins of lichenization in chlorophyte algae.</title>
        <authorList>
            <person name="Puginier C."/>
            <person name="Libourel C."/>
            <person name="Otte J."/>
            <person name="Skaloud P."/>
            <person name="Haon M."/>
            <person name="Grisel S."/>
            <person name="Petersen M."/>
            <person name="Berrin J.G."/>
            <person name="Delaux P.M."/>
            <person name="Dal Grande F."/>
            <person name="Keller J."/>
        </authorList>
    </citation>
    <scope>NUCLEOTIDE SEQUENCE [LARGE SCALE GENOMIC DNA]</scope>
    <source>
        <strain evidence="10 11">SAG 216-7</strain>
    </source>
</reference>
<evidence type="ECO:0000256" key="9">
    <source>
        <dbReference type="SAM" id="SignalP"/>
    </source>
</evidence>
<comment type="similarity">
    <text evidence="7">Belongs to the YOS1 family.</text>
</comment>
<gene>
    <name evidence="10" type="ORF">WJX75_002112</name>
</gene>
<evidence type="ECO:0008006" key="12">
    <source>
        <dbReference type="Google" id="ProtNLM"/>
    </source>
</evidence>
<keyword evidence="6 8" id="KW-0472">Membrane</keyword>
<feature type="signal peptide" evidence="9">
    <location>
        <begin position="1"/>
        <end position="18"/>
    </location>
</feature>
<evidence type="ECO:0000256" key="6">
    <source>
        <dbReference type="ARBA" id="ARBA00023136"/>
    </source>
</evidence>
<sequence>MSLWTLLQGVLLFVNGLAILNNERFLEKYGWGFSQMSGGSAIGPGPGALKQQTIGLLHAVAYLRVPLIALNALVILVKLLFG</sequence>
<evidence type="ECO:0000313" key="11">
    <source>
        <dbReference type="Proteomes" id="UP001491310"/>
    </source>
</evidence>
<evidence type="ECO:0000256" key="8">
    <source>
        <dbReference type="SAM" id="Phobius"/>
    </source>
</evidence>
<keyword evidence="4" id="KW-0653">Protein transport</keyword>
<evidence type="ECO:0000256" key="2">
    <source>
        <dbReference type="ARBA" id="ARBA00022448"/>
    </source>
</evidence>
<comment type="subcellular location">
    <subcellularLocation>
        <location evidence="1">Membrane</location>
    </subcellularLocation>
</comment>
<evidence type="ECO:0000256" key="3">
    <source>
        <dbReference type="ARBA" id="ARBA00022692"/>
    </source>
</evidence>
<dbReference type="PANTHER" id="PTHR15858">
    <property type="entry name" value="IMMEDIATE EARLY RESPONSE 3-INTERACTING PROTEIN 1"/>
    <property type="match status" value="1"/>
</dbReference>
<keyword evidence="3 8" id="KW-0812">Transmembrane</keyword>
<keyword evidence="9" id="KW-0732">Signal</keyword>
<keyword evidence="11" id="KW-1185">Reference proteome</keyword>
<name>A0ABR2YVH9_9CHLO</name>
<proteinExistence type="inferred from homology"/>
<keyword evidence="2" id="KW-0813">Transport</keyword>
<feature type="transmembrane region" description="Helical" evidence="8">
    <location>
        <begin position="61"/>
        <end position="81"/>
    </location>
</feature>
<dbReference type="PANTHER" id="PTHR15858:SF0">
    <property type="entry name" value="IMMEDIATE EARLY RESPONSE 3-INTERACTING PROTEIN 1"/>
    <property type="match status" value="1"/>
</dbReference>
<dbReference type="Proteomes" id="UP001491310">
    <property type="component" value="Unassembled WGS sequence"/>
</dbReference>
<dbReference type="EMBL" id="JALJOT010000004">
    <property type="protein sequence ID" value="KAK9915647.1"/>
    <property type="molecule type" value="Genomic_DNA"/>
</dbReference>
<feature type="chain" id="PRO_5046695455" description="Yos1-like protein" evidence="9">
    <location>
        <begin position="19"/>
        <end position="82"/>
    </location>
</feature>
<accession>A0ABR2YVH9</accession>
<evidence type="ECO:0000256" key="5">
    <source>
        <dbReference type="ARBA" id="ARBA00022989"/>
    </source>
</evidence>